<feature type="region of interest" description="Disordered" evidence="1">
    <location>
        <begin position="102"/>
        <end position="184"/>
    </location>
</feature>
<feature type="region of interest" description="Disordered" evidence="1">
    <location>
        <begin position="213"/>
        <end position="241"/>
    </location>
</feature>
<gene>
    <name evidence="3" type="ORF">K460DRAFT_337025</name>
</gene>
<dbReference type="Proteomes" id="UP000800039">
    <property type="component" value="Unassembled WGS sequence"/>
</dbReference>
<dbReference type="GeneID" id="63848251"/>
<sequence>MATTLAGGLLLSHVALCPPPLLIQKKPRRATFRRRILRKSTHSQNNSQYVFGPLDDIIDEIKGDIWGSPLDHSSHSSINDWASFLNVPSTWAVTPLPVSRLPSDQPLTIRKNRNSLSSASDSSTGDQMAFSRNNSQEEPMTGGAVGPPYTTSTTPWPLLDTVTSYEPIHSSSPPESTVGSRHTTAQQALENVVHNANVRPEATRRRSSRLRLFTTGLSRLRRTGTGETSGSAGDTSDTSSPTTTVVLATHAEAEMELDTKDPSEEAVEAYMRKHARNGTKFGSVMKLITKQLPSPTEDHDNSDEHVLAKASKIPTTLRAAVRIFPEIKVLTEDLQEYSVAVDVEGVLHNRKPLPDTTIDVIFVVDNGADSEETFRDLTTGIAVCGTQVWEPPRPNPSMAEVIIGVARSLEDQDLKIGRTHVILLSPATYILHGVSTYFPDLYIHRVNPAALPYRRDPEVLDTICTDNCCMNVFISNWASYQSLPGRIKRIMKNARAEKPVGELTNVSIDIRTRHGCKIIESCGSQDIPVLRLGQVHTFVMRIRVTRTETQGVDLESGNPVFNSSLDIKGLRQTLQNSIAIGAIKVHLFDVQAFHRNSLHAEDCWNYTETPLLAIREMGGLAPPLDTAMEVYKRKYFHRFSRLKTNEAKIELETLLTNLAGTNDEAKRFIERLAKEIDCHQAIQEYKHNYRQKLPLCPGPITVEASHEWLVDLWNKKKSKRKGVAVVQEEDINNLNDGINGM</sequence>
<evidence type="ECO:0000313" key="3">
    <source>
        <dbReference type="EMBL" id="KAF1845143.1"/>
    </source>
</evidence>
<evidence type="ECO:0000256" key="2">
    <source>
        <dbReference type="SAM" id="SignalP"/>
    </source>
</evidence>
<proteinExistence type="predicted"/>
<keyword evidence="4" id="KW-1185">Reference proteome</keyword>
<dbReference type="OrthoDB" id="3760848at2759"/>
<protein>
    <submittedName>
        <fullName evidence="3">Uncharacterized protein</fullName>
    </submittedName>
</protein>
<accession>A0A9P4GFK1</accession>
<dbReference type="AlphaFoldDB" id="A0A9P4GFK1"/>
<reference evidence="3" key="1">
    <citation type="submission" date="2020-01" db="EMBL/GenBank/DDBJ databases">
        <authorList>
            <consortium name="DOE Joint Genome Institute"/>
            <person name="Haridas S."/>
            <person name="Albert R."/>
            <person name="Binder M."/>
            <person name="Bloem J."/>
            <person name="Labutti K."/>
            <person name="Salamov A."/>
            <person name="Andreopoulos B."/>
            <person name="Baker S.E."/>
            <person name="Barry K."/>
            <person name="Bills G."/>
            <person name="Bluhm B.H."/>
            <person name="Cannon C."/>
            <person name="Castanera R."/>
            <person name="Culley D.E."/>
            <person name="Daum C."/>
            <person name="Ezra D."/>
            <person name="Gonzalez J.B."/>
            <person name="Henrissat B."/>
            <person name="Kuo A."/>
            <person name="Liang C."/>
            <person name="Lipzen A."/>
            <person name="Lutzoni F."/>
            <person name="Magnuson J."/>
            <person name="Mondo S."/>
            <person name="Nolan M."/>
            <person name="Ohm R."/>
            <person name="Pangilinan J."/>
            <person name="Park H.-J."/>
            <person name="Ramirez L."/>
            <person name="Alfaro M."/>
            <person name="Sun H."/>
            <person name="Tritt A."/>
            <person name="Yoshinaga Y."/>
            <person name="Zwiers L.-H."/>
            <person name="Turgeon B.G."/>
            <person name="Goodwin S.B."/>
            <person name="Spatafora J.W."/>
            <person name="Crous P.W."/>
            <person name="Grigoriev I.V."/>
        </authorList>
    </citation>
    <scope>NUCLEOTIDE SEQUENCE</scope>
    <source>
        <strain evidence="3">CBS 394.84</strain>
    </source>
</reference>
<dbReference type="EMBL" id="ML976616">
    <property type="protein sequence ID" value="KAF1845143.1"/>
    <property type="molecule type" value="Genomic_DNA"/>
</dbReference>
<feature type="compositionally biased region" description="Polar residues" evidence="1">
    <location>
        <begin position="124"/>
        <end position="138"/>
    </location>
</feature>
<feature type="compositionally biased region" description="Polar residues" evidence="1">
    <location>
        <begin position="149"/>
        <end position="184"/>
    </location>
</feature>
<name>A0A9P4GFK1_9PLEO</name>
<feature type="chain" id="PRO_5040105371" evidence="2">
    <location>
        <begin position="18"/>
        <end position="741"/>
    </location>
</feature>
<comment type="caution">
    <text evidence="3">The sequence shown here is derived from an EMBL/GenBank/DDBJ whole genome shotgun (WGS) entry which is preliminary data.</text>
</comment>
<organism evidence="3 4">
    <name type="scientific">Cucurbitaria berberidis CBS 394.84</name>
    <dbReference type="NCBI Taxonomy" id="1168544"/>
    <lineage>
        <taxon>Eukaryota</taxon>
        <taxon>Fungi</taxon>
        <taxon>Dikarya</taxon>
        <taxon>Ascomycota</taxon>
        <taxon>Pezizomycotina</taxon>
        <taxon>Dothideomycetes</taxon>
        <taxon>Pleosporomycetidae</taxon>
        <taxon>Pleosporales</taxon>
        <taxon>Pleosporineae</taxon>
        <taxon>Cucurbitariaceae</taxon>
        <taxon>Cucurbitaria</taxon>
    </lineage>
</organism>
<feature type="signal peptide" evidence="2">
    <location>
        <begin position="1"/>
        <end position="17"/>
    </location>
</feature>
<evidence type="ECO:0000256" key="1">
    <source>
        <dbReference type="SAM" id="MobiDB-lite"/>
    </source>
</evidence>
<dbReference type="RefSeq" id="XP_040787706.1">
    <property type="nucleotide sequence ID" value="XM_040930999.1"/>
</dbReference>
<evidence type="ECO:0000313" key="4">
    <source>
        <dbReference type="Proteomes" id="UP000800039"/>
    </source>
</evidence>
<keyword evidence="2" id="KW-0732">Signal</keyword>